<dbReference type="Proteomes" id="UP000053352">
    <property type="component" value="Unassembled WGS sequence"/>
</dbReference>
<sequence length="132" mass="16004">MINGLEAVERLLEEYRRRIYRYNSLIRGTGFYLKPMHIVTKNTPEGKRTYYYIGRYWWRVLYQGKSGSTSRVKWIYVGREKPRELEGYPDPPEHPVAGLRFTVEGRDIILDRRVYEKYRWVFEGYEAVEEPE</sequence>
<protein>
    <submittedName>
        <fullName evidence="1">Uncharacterized protein</fullName>
    </submittedName>
</protein>
<dbReference type="STRING" id="2309.CF15_05620"/>
<evidence type="ECO:0000313" key="2">
    <source>
        <dbReference type="Proteomes" id="UP000053352"/>
    </source>
</evidence>
<proteinExistence type="predicted"/>
<dbReference type="AlphaFoldDB" id="A0A0V8RW34"/>
<evidence type="ECO:0000313" key="1">
    <source>
        <dbReference type="EMBL" id="KSW12232.1"/>
    </source>
</evidence>
<gene>
    <name evidence="1" type="ORF">CF15_05620</name>
</gene>
<organism evidence="1 2">
    <name type="scientific">Pyrodictium occultum</name>
    <dbReference type="NCBI Taxonomy" id="2309"/>
    <lineage>
        <taxon>Archaea</taxon>
        <taxon>Thermoproteota</taxon>
        <taxon>Thermoprotei</taxon>
        <taxon>Desulfurococcales</taxon>
        <taxon>Pyrodictiaceae</taxon>
        <taxon>Pyrodictium</taxon>
    </lineage>
</organism>
<keyword evidence="2" id="KW-1185">Reference proteome</keyword>
<reference evidence="1 2" key="1">
    <citation type="submission" date="2015-11" db="EMBL/GenBank/DDBJ databases">
        <title>Genome sequence of Pyrodictium occultum PL-19, a marine hyperthermophilic archaeon isolated from Volcano, Italy.</title>
        <authorList>
            <person name="Utturkar S."/>
            <person name="Huber H."/>
            <person name="Leptihn S."/>
            <person name="Brown S."/>
            <person name="Stetter K.O."/>
            <person name="Podar M."/>
        </authorList>
    </citation>
    <scope>NUCLEOTIDE SEQUENCE [LARGE SCALE GENOMIC DNA]</scope>
    <source>
        <strain evidence="1 2">PL-19</strain>
    </source>
</reference>
<comment type="caution">
    <text evidence="1">The sequence shown here is derived from an EMBL/GenBank/DDBJ whole genome shotgun (WGS) entry which is preliminary data.</text>
</comment>
<dbReference type="EMBL" id="LNTB01000001">
    <property type="protein sequence ID" value="KSW12232.1"/>
    <property type="molecule type" value="Genomic_DNA"/>
</dbReference>
<name>A0A0V8RW34_PYROC</name>
<accession>A0A0V8RW34</accession>